<gene>
    <name evidence="2" type="ORF">UFOPK4301_00931</name>
</gene>
<organism evidence="2">
    <name type="scientific">freshwater metagenome</name>
    <dbReference type="NCBI Taxonomy" id="449393"/>
    <lineage>
        <taxon>unclassified sequences</taxon>
        <taxon>metagenomes</taxon>
        <taxon>ecological metagenomes</taxon>
    </lineage>
</organism>
<dbReference type="EMBL" id="CAFBQG010000116">
    <property type="protein sequence ID" value="CAB5050661.1"/>
    <property type="molecule type" value="Genomic_DNA"/>
</dbReference>
<evidence type="ECO:0000313" key="2">
    <source>
        <dbReference type="EMBL" id="CAB5050661.1"/>
    </source>
</evidence>
<reference evidence="2" key="1">
    <citation type="submission" date="2020-05" db="EMBL/GenBank/DDBJ databases">
        <authorList>
            <person name="Chiriac C."/>
            <person name="Salcher M."/>
            <person name="Ghai R."/>
            <person name="Kavagutti S V."/>
        </authorList>
    </citation>
    <scope>NUCLEOTIDE SEQUENCE</scope>
</reference>
<keyword evidence="1" id="KW-1133">Transmembrane helix</keyword>
<feature type="transmembrane region" description="Helical" evidence="1">
    <location>
        <begin position="6"/>
        <end position="24"/>
    </location>
</feature>
<keyword evidence="1" id="KW-0812">Transmembrane</keyword>
<sequence>MAELVSATIVSKAFIASVVVTALFRAELIQRAMMTAGGAQSAVGMWLPYAILLD</sequence>
<accession>A0A6J7TBU6</accession>
<dbReference type="AlphaFoldDB" id="A0A6J7TBU6"/>
<name>A0A6J7TBU6_9ZZZZ</name>
<keyword evidence="1" id="KW-0472">Membrane</keyword>
<protein>
    <submittedName>
        <fullName evidence="2">Unannotated protein</fullName>
    </submittedName>
</protein>
<proteinExistence type="predicted"/>
<evidence type="ECO:0000256" key="1">
    <source>
        <dbReference type="SAM" id="Phobius"/>
    </source>
</evidence>